<dbReference type="InterPro" id="IPR009019">
    <property type="entry name" value="KH_sf_prok-type"/>
</dbReference>
<evidence type="ECO:0000256" key="3">
    <source>
        <dbReference type="ARBA" id="ARBA00022980"/>
    </source>
</evidence>
<name>A0AAW2DIA5_9ROSI</name>
<organism evidence="8 9">
    <name type="scientific">Lithocarpus litseifolius</name>
    <dbReference type="NCBI Taxonomy" id="425828"/>
    <lineage>
        <taxon>Eukaryota</taxon>
        <taxon>Viridiplantae</taxon>
        <taxon>Streptophyta</taxon>
        <taxon>Embryophyta</taxon>
        <taxon>Tracheophyta</taxon>
        <taxon>Spermatophyta</taxon>
        <taxon>Magnoliopsida</taxon>
        <taxon>eudicotyledons</taxon>
        <taxon>Gunneridae</taxon>
        <taxon>Pentapetalae</taxon>
        <taxon>rosids</taxon>
        <taxon>fabids</taxon>
        <taxon>Fagales</taxon>
        <taxon>Fagaceae</taxon>
        <taxon>Lithocarpus</taxon>
    </lineage>
</organism>
<evidence type="ECO:0000256" key="4">
    <source>
        <dbReference type="ARBA" id="ARBA00023274"/>
    </source>
</evidence>
<dbReference type="Pfam" id="PF07650">
    <property type="entry name" value="KH_2"/>
    <property type="match status" value="1"/>
</dbReference>
<dbReference type="InterPro" id="IPR015946">
    <property type="entry name" value="KH_dom-like_a/b"/>
</dbReference>
<dbReference type="PROSITE" id="PS50823">
    <property type="entry name" value="KH_TYPE_2"/>
    <property type="match status" value="1"/>
</dbReference>
<sequence>MTVGRRYRFGSIGLVTDSSNTVVGDNDLAVVVGVTIKTISPLVMVVQWSETSIRWAVTKATILVAWASAAFVEATILTIHPPVGHYSAERWAARPIRRHSPEPLFWRFGHWTSTTSGSIGQATDVDSLLKMVSVASWISLNEVLTRELAEDGYSGVEVRVTPMRTEIIIRATRTQNVRGEKGRRIRELTSVVQKRFKFPENSVELYAEKVNNRGLCAIAQAESLRYKLLGGLAVRRACYGVLRFVMESGAKGCEVIVSGKLRAQRAKAMKFKDGYMISSGQPVNEYIDSAVRHVLLRQGAFGVKVKIMLDWDPKGKVGPITPLPDLVTIQSPKEEEGYNFTPALAASNIEIAAV</sequence>
<gene>
    <name evidence="8" type="ORF">SO802_005007</name>
</gene>
<dbReference type="GO" id="GO:0003735">
    <property type="term" value="F:structural constituent of ribosome"/>
    <property type="evidence" value="ECO:0007669"/>
    <property type="project" value="InterPro"/>
</dbReference>
<comment type="caution">
    <text evidence="8">The sequence shown here is derived from an EMBL/GenBank/DDBJ whole genome shotgun (WGS) entry which is preliminary data.</text>
</comment>
<evidence type="ECO:0000313" key="9">
    <source>
        <dbReference type="Proteomes" id="UP001459277"/>
    </source>
</evidence>
<dbReference type="NCBIfam" id="NF003219">
    <property type="entry name" value="PRK04191.1"/>
    <property type="match status" value="1"/>
</dbReference>
<dbReference type="GO" id="GO:0006412">
    <property type="term" value="P:translation"/>
    <property type="evidence" value="ECO:0007669"/>
    <property type="project" value="InterPro"/>
</dbReference>
<dbReference type="InterPro" id="IPR036419">
    <property type="entry name" value="Ribosomal_S3_C_sf"/>
</dbReference>
<evidence type="ECO:0000256" key="1">
    <source>
        <dbReference type="ARBA" id="ARBA00010761"/>
    </source>
</evidence>
<dbReference type="SUPFAM" id="SSF54814">
    <property type="entry name" value="Prokaryotic type KH domain (KH-domain type II)"/>
    <property type="match status" value="1"/>
</dbReference>
<feature type="domain" description="KH type-2" evidence="7">
    <location>
        <begin position="140"/>
        <end position="211"/>
    </location>
</feature>
<dbReference type="InterPro" id="IPR004044">
    <property type="entry name" value="KH_dom_type_2"/>
</dbReference>
<dbReference type="GO" id="GO:0005634">
    <property type="term" value="C:nucleus"/>
    <property type="evidence" value="ECO:0007669"/>
    <property type="project" value="TreeGrafter"/>
</dbReference>
<dbReference type="FunFam" id="3.30.1140.32:FF:000004">
    <property type="entry name" value="40S ribosomal protein S3"/>
    <property type="match status" value="1"/>
</dbReference>
<evidence type="ECO:0000259" key="7">
    <source>
        <dbReference type="PROSITE" id="PS50823"/>
    </source>
</evidence>
<keyword evidence="2 5" id="KW-0694">RNA-binding</keyword>
<dbReference type="GO" id="GO:0003723">
    <property type="term" value="F:RNA binding"/>
    <property type="evidence" value="ECO:0007669"/>
    <property type="project" value="UniProtKB-UniRule"/>
</dbReference>
<dbReference type="InterPro" id="IPR057258">
    <property type="entry name" value="Ribosomal_uS3"/>
</dbReference>
<dbReference type="PANTHER" id="PTHR11760">
    <property type="entry name" value="30S/40S RIBOSOMAL PROTEIN S3"/>
    <property type="match status" value="1"/>
</dbReference>
<dbReference type="NCBIfam" id="TIGR01008">
    <property type="entry name" value="uS3_euk_arch"/>
    <property type="match status" value="1"/>
</dbReference>
<comment type="similarity">
    <text evidence="1 6">Belongs to the universal ribosomal protein uS3 family.</text>
</comment>
<dbReference type="Pfam" id="PF00189">
    <property type="entry name" value="Ribosomal_S3_C"/>
    <property type="match status" value="1"/>
</dbReference>
<keyword evidence="3 6" id="KW-0689">Ribosomal protein</keyword>
<accession>A0AAW2DIA5</accession>
<dbReference type="SUPFAM" id="SSF54821">
    <property type="entry name" value="Ribosomal protein S3 C-terminal domain"/>
    <property type="match status" value="1"/>
</dbReference>
<dbReference type="Proteomes" id="UP001459277">
    <property type="component" value="Unassembled WGS sequence"/>
</dbReference>
<dbReference type="AlphaFoldDB" id="A0AAW2DIA5"/>
<protein>
    <recommendedName>
        <fullName evidence="7">KH type-2 domain-containing protein</fullName>
    </recommendedName>
</protein>
<dbReference type="PANTHER" id="PTHR11760:SF69">
    <property type="entry name" value="SMALL RIBOSOMAL SUBUNIT PROTEIN US3X-RELATED"/>
    <property type="match status" value="1"/>
</dbReference>
<keyword evidence="4 6" id="KW-0687">Ribonucleoprotein</keyword>
<evidence type="ECO:0000256" key="6">
    <source>
        <dbReference type="RuleBase" id="RU003624"/>
    </source>
</evidence>
<dbReference type="InterPro" id="IPR001351">
    <property type="entry name" value="Ribosomal_uS3_C"/>
</dbReference>
<dbReference type="Gene3D" id="3.30.1140.32">
    <property type="entry name" value="Ribosomal protein S3, C-terminal domain"/>
    <property type="match status" value="1"/>
</dbReference>
<dbReference type="PROSITE" id="PS00548">
    <property type="entry name" value="RIBOSOMAL_S3"/>
    <property type="match status" value="1"/>
</dbReference>
<dbReference type="FunFam" id="3.30.300.20:FF:000006">
    <property type="entry name" value="40S ribosomal protein S3"/>
    <property type="match status" value="1"/>
</dbReference>
<dbReference type="EMBL" id="JAZDWU010000002">
    <property type="protein sequence ID" value="KAL0009899.1"/>
    <property type="molecule type" value="Genomic_DNA"/>
</dbReference>
<reference evidence="8 9" key="1">
    <citation type="submission" date="2024-01" db="EMBL/GenBank/DDBJ databases">
        <title>A telomere-to-telomere, gap-free genome of sweet tea (Lithocarpus litseifolius).</title>
        <authorList>
            <person name="Zhou J."/>
        </authorList>
    </citation>
    <scope>NUCLEOTIDE SEQUENCE [LARGE SCALE GENOMIC DNA]</scope>
    <source>
        <strain evidence="8">Zhou-2022a</strain>
        <tissue evidence="8">Leaf</tissue>
    </source>
</reference>
<dbReference type="GO" id="GO:0022627">
    <property type="term" value="C:cytosolic small ribosomal subunit"/>
    <property type="evidence" value="ECO:0007669"/>
    <property type="project" value="TreeGrafter"/>
</dbReference>
<evidence type="ECO:0000256" key="5">
    <source>
        <dbReference type="PROSITE-ProRule" id="PRU00118"/>
    </source>
</evidence>
<evidence type="ECO:0000313" key="8">
    <source>
        <dbReference type="EMBL" id="KAL0009899.1"/>
    </source>
</evidence>
<dbReference type="Gene3D" id="3.30.300.20">
    <property type="match status" value="1"/>
</dbReference>
<dbReference type="InterPro" id="IPR005703">
    <property type="entry name" value="Ribosomal_uS3_euk/arc"/>
</dbReference>
<proteinExistence type="inferred from homology"/>
<keyword evidence="9" id="KW-1185">Reference proteome</keyword>
<evidence type="ECO:0000256" key="2">
    <source>
        <dbReference type="ARBA" id="ARBA00022884"/>
    </source>
</evidence>
<dbReference type="InterPro" id="IPR018280">
    <property type="entry name" value="Ribosomal_uS3_CS"/>
</dbReference>
<dbReference type="CDD" id="cd02413">
    <property type="entry name" value="KH-II_40S_S3"/>
    <property type="match status" value="1"/>
</dbReference>